<evidence type="ECO:0000256" key="1">
    <source>
        <dbReference type="SAM" id="MobiDB-lite"/>
    </source>
</evidence>
<reference evidence="2" key="1">
    <citation type="journal article" date="2015" name="Nature">
        <title>Complex archaea that bridge the gap between prokaryotes and eukaryotes.</title>
        <authorList>
            <person name="Spang A."/>
            <person name="Saw J.H."/>
            <person name="Jorgensen S.L."/>
            <person name="Zaremba-Niedzwiedzka K."/>
            <person name="Martijn J."/>
            <person name="Lind A.E."/>
            <person name="van Eijk R."/>
            <person name="Schleper C."/>
            <person name="Guy L."/>
            <person name="Ettema T.J."/>
        </authorList>
    </citation>
    <scope>NUCLEOTIDE SEQUENCE</scope>
</reference>
<name>A0A0F9I2X4_9ZZZZ</name>
<proteinExistence type="predicted"/>
<protein>
    <submittedName>
        <fullName evidence="2">Uncharacterized protein</fullName>
    </submittedName>
</protein>
<dbReference type="AlphaFoldDB" id="A0A0F9I2X4"/>
<organism evidence="2">
    <name type="scientific">marine sediment metagenome</name>
    <dbReference type="NCBI Taxonomy" id="412755"/>
    <lineage>
        <taxon>unclassified sequences</taxon>
        <taxon>metagenomes</taxon>
        <taxon>ecological metagenomes</taxon>
    </lineage>
</organism>
<sequence length="67" mass="6994">MVSTDYTKSSIGSTAFGTPSPSGDVLLLQASKLLLQNGNGILLEQGEVKSIDYTGISIPSTDYTKPS</sequence>
<comment type="caution">
    <text evidence="2">The sequence shown here is derived from an EMBL/GenBank/DDBJ whole genome shotgun (WGS) entry which is preliminary data.</text>
</comment>
<evidence type="ECO:0000313" key="2">
    <source>
        <dbReference type="EMBL" id="KKL88205.1"/>
    </source>
</evidence>
<feature type="region of interest" description="Disordered" evidence="1">
    <location>
        <begin position="1"/>
        <end position="21"/>
    </location>
</feature>
<gene>
    <name evidence="2" type="ORF">LCGC14_1927030</name>
</gene>
<dbReference type="EMBL" id="LAZR01020632">
    <property type="protein sequence ID" value="KKL88205.1"/>
    <property type="molecule type" value="Genomic_DNA"/>
</dbReference>
<accession>A0A0F9I2X4</accession>